<evidence type="ECO:0000313" key="1">
    <source>
        <dbReference type="EMBL" id="MFC7599199.1"/>
    </source>
</evidence>
<dbReference type="EMBL" id="JBHTEE010000001">
    <property type="protein sequence ID" value="MFC7599199.1"/>
    <property type="molecule type" value="Genomic_DNA"/>
</dbReference>
<gene>
    <name evidence="1" type="primary">fxsA</name>
    <name evidence="1" type="ORF">ACFQVD_03630</name>
</gene>
<dbReference type="Proteomes" id="UP001596514">
    <property type="component" value="Unassembled WGS sequence"/>
</dbReference>
<keyword evidence="2" id="KW-1185">Reference proteome</keyword>
<proteinExistence type="predicted"/>
<dbReference type="NCBIfam" id="TIGR04268">
    <property type="entry name" value="FxSxx-COOH"/>
    <property type="match status" value="1"/>
</dbReference>
<evidence type="ECO:0000313" key="2">
    <source>
        <dbReference type="Proteomes" id="UP001596514"/>
    </source>
</evidence>
<sequence length="58" mass="5947">MSEEAATANIDSGEGLIDLTGLNLADLDKIGDSILDLVRRRITADGDAGPVAGFDSSI</sequence>
<name>A0ABW2SUA5_9ACTN</name>
<protein>
    <submittedName>
        <fullName evidence="1">FxSxx-COOH cyclophane-containing RiPP peptide</fullName>
    </submittedName>
</protein>
<reference evidence="2" key="1">
    <citation type="journal article" date="2019" name="Int. J. Syst. Evol. Microbiol.">
        <title>The Global Catalogue of Microorganisms (GCM) 10K type strain sequencing project: providing services to taxonomists for standard genome sequencing and annotation.</title>
        <authorList>
            <consortium name="The Broad Institute Genomics Platform"/>
            <consortium name="The Broad Institute Genome Sequencing Center for Infectious Disease"/>
            <person name="Wu L."/>
            <person name="Ma J."/>
        </authorList>
    </citation>
    <scope>NUCLEOTIDE SEQUENCE [LARGE SCALE GENOMIC DNA]</scope>
    <source>
        <strain evidence="2">JCM 10083</strain>
    </source>
</reference>
<dbReference type="RefSeq" id="WP_343977571.1">
    <property type="nucleotide sequence ID" value="NZ_BAAAGK010000155.1"/>
</dbReference>
<accession>A0ABW2SUA5</accession>
<dbReference type="InterPro" id="IPR026334">
    <property type="entry name" value="FxSxx-COOH"/>
</dbReference>
<organism evidence="1 2">
    <name type="scientific">Streptosporangium amethystogenes subsp. fukuiense</name>
    <dbReference type="NCBI Taxonomy" id="698418"/>
    <lineage>
        <taxon>Bacteria</taxon>
        <taxon>Bacillati</taxon>
        <taxon>Actinomycetota</taxon>
        <taxon>Actinomycetes</taxon>
        <taxon>Streptosporangiales</taxon>
        <taxon>Streptosporangiaceae</taxon>
        <taxon>Streptosporangium</taxon>
    </lineage>
</organism>
<comment type="caution">
    <text evidence="1">The sequence shown here is derived from an EMBL/GenBank/DDBJ whole genome shotgun (WGS) entry which is preliminary data.</text>
</comment>